<reference evidence="2" key="1">
    <citation type="submission" date="2016-06" db="EMBL/GenBank/DDBJ databases">
        <authorList>
            <person name="Varghese N."/>
        </authorList>
    </citation>
    <scope>NUCLEOTIDE SEQUENCE [LARGE SCALE GENOMIC DNA]</scope>
    <source>
        <strain evidence="2">DSM 45344</strain>
    </source>
</reference>
<dbReference type="InterPro" id="IPR018727">
    <property type="entry name" value="DUF2267"/>
</dbReference>
<keyword evidence="2" id="KW-1185">Reference proteome</keyword>
<dbReference type="Gene3D" id="1.10.490.110">
    <property type="entry name" value="Uncharacterized conserved protein DUF2267"/>
    <property type="match status" value="1"/>
</dbReference>
<dbReference type="EMBL" id="LT598496">
    <property type="protein sequence ID" value="SBV25421.1"/>
    <property type="molecule type" value="Genomic_DNA"/>
</dbReference>
<gene>
    <name evidence="1" type="ORF">GA0070620_0897</name>
</gene>
<dbReference type="InterPro" id="IPR038282">
    <property type="entry name" value="DUF2267_sf"/>
</dbReference>
<dbReference type="AlphaFoldDB" id="A0A1C3MYM5"/>
<proteinExistence type="predicted"/>
<dbReference type="Pfam" id="PF10025">
    <property type="entry name" value="DUF2267"/>
    <property type="match status" value="1"/>
</dbReference>
<name>A0A1C3MYM5_9ACTN</name>
<dbReference type="RefSeq" id="WP_091588683.1">
    <property type="nucleotide sequence ID" value="NZ_JBHRWG010000007.1"/>
</dbReference>
<sequence length="126" mass="13315">MKYHEFVAAVRERGEYASAAEAEGVIRAVLSVLAARLTPGEACDLASQLPQGIAEILEEQHEPTLQLSVQEFLNRIAAGTGATTRTAQWDAGAVLSTVADAVTWGELNDVITQLPSGYAALFGTEA</sequence>
<protein>
    <submittedName>
        <fullName evidence="1">Uncharacterized conserved protein, DUF2267 family</fullName>
    </submittedName>
</protein>
<dbReference type="STRING" id="307121.GA0070620_0897"/>
<accession>A0A1C3MYM5</accession>
<organism evidence="1 2">
    <name type="scientific">Micromonospora krabiensis</name>
    <dbReference type="NCBI Taxonomy" id="307121"/>
    <lineage>
        <taxon>Bacteria</taxon>
        <taxon>Bacillati</taxon>
        <taxon>Actinomycetota</taxon>
        <taxon>Actinomycetes</taxon>
        <taxon>Micromonosporales</taxon>
        <taxon>Micromonosporaceae</taxon>
        <taxon>Micromonospora</taxon>
    </lineage>
</organism>
<evidence type="ECO:0000313" key="2">
    <source>
        <dbReference type="Proteomes" id="UP000199393"/>
    </source>
</evidence>
<dbReference type="Proteomes" id="UP000199393">
    <property type="component" value="Chromosome I"/>
</dbReference>
<dbReference type="OrthoDB" id="952780at2"/>
<evidence type="ECO:0000313" key="1">
    <source>
        <dbReference type="EMBL" id="SBV25421.1"/>
    </source>
</evidence>